<sequence length="226" mass="25332">MSSTKLIDAFIIRGNAEPDTAHLVDADYHVIRRWVRDDKLERCYDNGGEQECYPPGGTAYGSLWRDFNGKFASPHVLHATYMNNNRPQFVTWNSSAKCWQVTYPHTNADPWYNNKNNQAKPTPQVSDLTSVFEGFPGKDANAGVTAAVEVPPGWVIFFFGVKYRAFKANDKDAGKPRQLDGISTVQAAFRGTWSNTKKVVHLHDGTEWKCFTVVNTGTKAVELKKA</sequence>
<gene>
    <name evidence="1" type="ORF">SAMN04487905_12212</name>
</gene>
<proteinExistence type="predicted"/>
<protein>
    <submittedName>
        <fullName evidence="1">Uncharacterized protein</fullName>
    </submittedName>
</protein>
<reference evidence="2" key="1">
    <citation type="submission" date="2016-10" db="EMBL/GenBank/DDBJ databases">
        <authorList>
            <person name="Varghese N."/>
            <person name="Submissions S."/>
        </authorList>
    </citation>
    <scope>NUCLEOTIDE SEQUENCE [LARGE SCALE GENOMIC DNA]</scope>
    <source>
        <strain evidence="2">DSM 46732</strain>
    </source>
</reference>
<dbReference type="Gene3D" id="2.110.10.10">
    <property type="entry name" value="Hemopexin-like domain"/>
    <property type="match status" value="1"/>
</dbReference>
<dbReference type="SUPFAM" id="SSF50923">
    <property type="entry name" value="Hemopexin-like domain"/>
    <property type="match status" value="1"/>
</dbReference>
<dbReference type="Proteomes" id="UP000199497">
    <property type="component" value="Unassembled WGS sequence"/>
</dbReference>
<name>A0A1H0X218_9ACTN</name>
<keyword evidence="2" id="KW-1185">Reference proteome</keyword>
<evidence type="ECO:0000313" key="1">
    <source>
        <dbReference type="EMBL" id="SDP96879.1"/>
    </source>
</evidence>
<organism evidence="1 2">
    <name type="scientific">Actinopolyspora xinjiangensis</name>
    <dbReference type="NCBI Taxonomy" id="405564"/>
    <lineage>
        <taxon>Bacteria</taxon>
        <taxon>Bacillati</taxon>
        <taxon>Actinomycetota</taxon>
        <taxon>Actinomycetes</taxon>
        <taxon>Actinopolysporales</taxon>
        <taxon>Actinopolysporaceae</taxon>
        <taxon>Actinopolyspora</taxon>
    </lineage>
</organism>
<dbReference type="InterPro" id="IPR036375">
    <property type="entry name" value="Hemopexin-like_dom_sf"/>
</dbReference>
<dbReference type="EMBL" id="FNJR01000022">
    <property type="protein sequence ID" value="SDP96879.1"/>
    <property type="molecule type" value="Genomic_DNA"/>
</dbReference>
<dbReference type="STRING" id="405564.SAMN04487905_12212"/>
<evidence type="ECO:0000313" key="2">
    <source>
        <dbReference type="Proteomes" id="UP000199497"/>
    </source>
</evidence>
<dbReference type="AlphaFoldDB" id="A0A1H0X218"/>
<accession>A0A1H0X218</accession>
<dbReference type="RefSeq" id="WP_092604655.1">
    <property type="nucleotide sequence ID" value="NZ_FNJR01000022.1"/>
</dbReference>